<evidence type="ECO:0000313" key="1">
    <source>
        <dbReference type="EMBL" id="KRH27940.1"/>
    </source>
</evidence>
<keyword evidence="3" id="KW-1185">Reference proteome</keyword>
<proteinExistence type="predicted"/>
<dbReference type="HOGENOM" id="CLU_2675944_0_0_1"/>
<dbReference type="AlphaFoldDB" id="K7LMQ1"/>
<dbReference type="EMBL" id="CM000844">
    <property type="protein sequence ID" value="KRH27940.1"/>
    <property type="molecule type" value="Genomic_DNA"/>
</dbReference>
<name>K7LMQ1_SOYBN</name>
<reference evidence="1" key="3">
    <citation type="submission" date="2018-07" db="EMBL/GenBank/DDBJ databases">
        <title>WGS assembly of Glycine max.</title>
        <authorList>
            <person name="Schmutz J."/>
            <person name="Cannon S."/>
            <person name="Schlueter J."/>
            <person name="Ma J."/>
            <person name="Mitros T."/>
            <person name="Nelson W."/>
            <person name="Hyten D."/>
            <person name="Song Q."/>
            <person name="Thelen J."/>
            <person name="Cheng J."/>
            <person name="Xu D."/>
            <person name="Hellsten U."/>
            <person name="May G."/>
            <person name="Yu Y."/>
            <person name="Sakurai T."/>
            <person name="Umezawa T."/>
            <person name="Bhattacharyya M."/>
            <person name="Sandhu D."/>
            <person name="Valliyodan B."/>
            <person name="Lindquist E."/>
            <person name="Peto M."/>
            <person name="Grant D."/>
            <person name="Shu S."/>
            <person name="Goodstein D."/>
            <person name="Barry K."/>
            <person name="Futrell-Griggs M."/>
            <person name="Abernathy B."/>
            <person name="Du J."/>
            <person name="Tian Z."/>
            <person name="Zhu L."/>
            <person name="Gill N."/>
            <person name="Joshi T."/>
            <person name="Libault M."/>
            <person name="Sethuraman A."/>
            <person name="Zhang X."/>
            <person name="Shinozaki K."/>
            <person name="Nguyen H."/>
            <person name="Wing R."/>
            <person name="Cregan P."/>
            <person name="Specht J."/>
            <person name="Grimwood J."/>
            <person name="Rokhsar D."/>
            <person name="Stacey G."/>
            <person name="Shoemaker R."/>
            <person name="Jackson S."/>
        </authorList>
    </citation>
    <scope>NUCLEOTIDE SEQUENCE</scope>
    <source>
        <tissue evidence="1">Callus</tissue>
    </source>
</reference>
<dbReference type="Proteomes" id="UP000008827">
    <property type="component" value="Chromosome 11"/>
</dbReference>
<gene>
    <name evidence="1" type="ORF">GLYMA_11G024600</name>
</gene>
<accession>K7LMQ1</accession>
<dbReference type="Gramene" id="KRH27940">
    <property type="protein sequence ID" value="KRH27940"/>
    <property type="gene ID" value="GLYMA_11G024600"/>
</dbReference>
<protein>
    <submittedName>
        <fullName evidence="1 2">Uncharacterized protein</fullName>
    </submittedName>
</protein>
<dbReference type="InParanoid" id="K7LMQ1"/>
<dbReference type="EnsemblPlants" id="KRH27940">
    <property type="protein sequence ID" value="KRH27940"/>
    <property type="gene ID" value="GLYMA_11G024600"/>
</dbReference>
<reference evidence="2" key="2">
    <citation type="submission" date="2018-02" db="UniProtKB">
        <authorList>
            <consortium name="EnsemblPlants"/>
        </authorList>
    </citation>
    <scope>IDENTIFICATION</scope>
    <source>
        <strain evidence="2">Williams 82</strain>
    </source>
</reference>
<organism evidence="1">
    <name type="scientific">Glycine max</name>
    <name type="common">Soybean</name>
    <name type="synonym">Glycine hispida</name>
    <dbReference type="NCBI Taxonomy" id="3847"/>
    <lineage>
        <taxon>Eukaryota</taxon>
        <taxon>Viridiplantae</taxon>
        <taxon>Streptophyta</taxon>
        <taxon>Embryophyta</taxon>
        <taxon>Tracheophyta</taxon>
        <taxon>Spermatophyta</taxon>
        <taxon>Magnoliopsida</taxon>
        <taxon>eudicotyledons</taxon>
        <taxon>Gunneridae</taxon>
        <taxon>Pentapetalae</taxon>
        <taxon>rosids</taxon>
        <taxon>fabids</taxon>
        <taxon>Fabales</taxon>
        <taxon>Fabaceae</taxon>
        <taxon>Papilionoideae</taxon>
        <taxon>50 kb inversion clade</taxon>
        <taxon>NPAAA clade</taxon>
        <taxon>indigoferoid/millettioid clade</taxon>
        <taxon>Phaseoleae</taxon>
        <taxon>Glycine</taxon>
        <taxon>Glycine subgen. Soja</taxon>
    </lineage>
</organism>
<evidence type="ECO:0000313" key="2">
    <source>
        <dbReference type="EnsemblPlants" id="KRH27940"/>
    </source>
</evidence>
<dbReference type="PaxDb" id="3847-GLYMA11G02680.1"/>
<sequence>MACIITMHLSSKHFFSFPLILVSFKRKLCEWLVQDQVASIIGCQSYVKAFIICTSFLHFSYSIQYLYALNKQKGS</sequence>
<reference evidence="1 2" key="1">
    <citation type="journal article" date="2010" name="Nature">
        <title>Genome sequence of the palaeopolyploid soybean.</title>
        <authorList>
            <person name="Schmutz J."/>
            <person name="Cannon S.B."/>
            <person name="Schlueter J."/>
            <person name="Ma J."/>
            <person name="Mitros T."/>
            <person name="Nelson W."/>
            <person name="Hyten D.L."/>
            <person name="Song Q."/>
            <person name="Thelen J.J."/>
            <person name="Cheng J."/>
            <person name="Xu D."/>
            <person name="Hellsten U."/>
            <person name="May G.D."/>
            <person name="Yu Y."/>
            <person name="Sakurai T."/>
            <person name="Umezawa T."/>
            <person name="Bhattacharyya M.K."/>
            <person name="Sandhu D."/>
            <person name="Valliyodan B."/>
            <person name="Lindquist E."/>
            <person name="Peto M."/>
            <person name="Grant D."/>
            <person name="Shu S."/>
            <person name="Goodstein D."/>
            <person name="Barry K."/>
            <person name="Futrell-Griggs M."/>
            <person name="Abernathy B."/>
            <person name="Du J."/>
            <person name="Tian Z."/>
            <person name="Zhu L."/>
            <person name="Gill N."/>
            <person name="Joshi T."/>
            <person name="Libault M."/>
            <person name="Sethuraman A."/>
            <person name="Zhang X.-C."/>
            <person name="Shinozaki K."/>
            <person name="Nguyen H.T."/>
            <person name="Wing R.A."/>
            <person name="Cregan P."/>
            <person name="Specht J."/>
            <person name="Grimwood J."/>
            <person name="Rokhsar D."/>
            <person name="Stacey G."/>
            <person name="Shoemaker R.C."/>
            <person name="Jackson S.A."/>
        </authorList>
    </citation>
    <scope>NUCLEOTIDE SEQUENCE</scope>
    <source>
        <strain evidence="2">cv. Williams 82</strain>
        <tissue evidence="1">Callus</tissue>
    </source>
</reference>
<evidence type="ECO:0000313" key="3">
    <source>
        <dbReference type="Proteomes" id="UP000008827"/>
    </source>
</evidence>